<accession>A0A397IGP8</accession>
<evidence type="ECO:0000313" key="2">
    <source>
        <dbReference type="Proteomes" id="UP000266861"/>
    </source>
</evidence>
<name>A0A397IGP8_9GLOM</name>
<proteinExistence type="predicted"/>
<reference evidence="1 2" key="1">
    <citation type="submission" date="2018-08" db="EMBL/GenBank/DDBJ databases">
        <title>Genome and evolution of the arbuscular mycorrhizal fungus Diversispora epigaea (formerly Glomus versiforme) and its bacterial endosymbionts.</title>
        <authorList>
            <person name="Sun X."/>
            <person name="Fei Z."/>
            <person name="Harrison M."/>
        </authorList>
    </citation>
    <scope>NUCLEOTIDE SEQUENCE [LARGE SCALE GENOMIC DNA]</scope>
    <source>
        <strain evidence="1 2">IT104</strain>
    </source>
</reference>
<sequence>MQLDHEEQFEQLEYLIPRILKIQYQQNEASLLYNHLIKEHGKSDQESDDGDQGDNADLIETINNIENNYESNYQICNH</sequence>
<dbReference type="Proteomes" id="UP000266861">
    <property type="component" value="Unassembled WGS sequence"/>
</dbReference>
<organism evidence="1 2">
    <name type="scientific">Diversispora epigaea</name>
    <dbReference type="NCBI Taxonomy" id="1348612"/>
    <lineage>
        <taxon>Eukaryota</taxon>
        <taxon>Fungi</taxon>
        <taxon>Fungi incertae sedis</taxon>
        <taxon>Mucoromycota</taxon>
        <taxon>Glomeromycotina</taxon>
        <taxon>Glomeromycetes</taxon>
        <taxon>Diversisporales</taxon>
        <taxon>Diversisporaceae</taxon>
        <taxon>Diversispora</taxon>
    </lineage>
</organism>
<dbReference type="EMBL" id="PQFF01000231">
    <property type="protein sequence ID" value="RHZ71870.1"/>
    <property type="molecule type" value="Genomic_DNA"/>
</dbReference>
<comment type="caution">
    <text evidence="1">The sequence shown here is derived from an EMBL/GenBank/DDBJ whole genome shotgun (WGS) entry which is preliminary data.</text>
</comment>
<keyword evidence="2" id="KW-1185">Reference proteome</keyword>
<protein>
    <submittedName>
        <fullName evidence="1">Uncharacterized protein</fullName>
    </submittedName>
</protein>
<evidence type="ECO:0000313" key="1">
    <source>
        <dbReference type="EMBL" id="RHZ71870.1"/>
    </source>
</evidence>
<gene>
    <name evidence="1" type="ORF">Glove_251g41</name>
</gene>
<dbReference type="AlphaFoldDB" id="A0A397IGP8"/>